<sequence length="80" mass="8666">MVLSKNLLIAFSFAIFFLISNVHCIDTIPGIGIKMSKICYDTVSCAGDGAQCRTFCTGFKATGVCISEACCCIFRNKILK</sequence>
<gene>
    <name evidence="4" type="primary">BnaAnng41300D</name>
    <name evidence="3" type="ORF">DARMORV10_A05P41130.1</name>
    <name evidence="2" type="ORF">DARMORV10_C05P60310.1</name>
    <name evidence="4" type="ORF">GSBRNA2T00030067001</name>
    <name evidence="5" type="ORF">HID58_068781</name>
</gene>
<reference evidence="5 6" key="4">
    <citation type="submission" date="2021-05" db="EMBL/GenBank/DDBJ databases">
        <title>Genome Assembly of Synthetic Allotetraploid Brassica napus Reveals Homoeologous Exchanges between Subgenomes.</title>
        <authorList>
            <person name="Davis J.T."/>
        </authorList>
    </citation>
    <scope>NUCLEOTIDE SEQUENCE [LARGE SCALE GENOMIC DNA]</scope>
    <source>
        <strain evidence="6">cv. Da-Ae</strain>
        <tissue evidence="5">Seedling</tissue>
    </source>
</reference>
<evidence type="ECO:0000313" key="4">
    <source>
        <dbReference type="EMBL" id="CDY72487.1"/>
    </source>
</evidence>
<dbReference type="EMBL" id="LK051350">
    <property type="protein sequence ID" value="CDY72487.1"/>
    <property type="molecule type" value="Genomic_DNA"/>
</dbReference>
<organism evidence="4">
    <name type="scientific">Brassica napus</name>
    <name type="common">Rape</name>
    <dbReference type="NCBI Taxonomy" id="3708"/>
    <lineage>
        <taxon>Eukaryota</taxon>
        <taxon>Viridiplantae</taxon>
        <taxon>Streptophyta</taxon>
        <taxon>Embryophyta</taxon>
        <taxon>Tracheophyta</taxon>
        <taxon>Spermatophyta</taxon>
        <taxon>Magnoliopsida</taxon>
        <taxon>eudicotyledons</taxon>
        <taxon>Gunneridae</taxon>
        <taxon>Pentapetalae</taxon>
        <taxon>rosids</taxon>
        <taxon>malvids</taxon>
        <taxon>Brassicales</taxon>
        <taxon>Brassicaceae</taxon>
        <taxon>Brassiceae</taxon>
        <taxon>Brassica</taxon>
    </lineage>
</organism>
<dbReference type="AlphaFoldDB" id="A0A078K3K8"/>
<dbReference type="Proteomes" id="UP001295469">
    <property type="component" value="Chromosome A05"/>
</dbReference>
<evidence type="ECO:0000313" key="5">
    <source>
        <dbReference type="EMBL" id="KAH0881387.1"/>
    </source>
</evidence>
<keyword evidence="6" id="KW-1185">Reference proteome</keyword>
<dbReference type="EMBL" id="JAGKQM010000015">
    <property type="protein sequence ID" value="KAH0881387.1"/>
    <property type="molecule type" value="Genomic_DNA"/>
</dbReference>
<evidence type="ECO:0000313" key="3">
    <source>
        <dbReference type="EMBL" id="CAF2102802.1"/>
    </source>
</evidence>
<proteinExistence type="predicted"/>
<dbReference type="Proteomes" id="UP001295469">
    <property type="component" value="Chromosome C05"/>
</dbReference>
<evidence type="ECO:0000313" key="2">
    <source>
        <dbReference type="EMBL" id="CAF1936818.1"/>
    </source>
</evidence>
<dbReference type="OMA" id="SEACCCI"/>
<dbReference type="Proteomes" id="UP000824890">
    <property type="component" value="Unassembled WGS sequence"/>
</dbReference>
<evidence type="ECO:0000256" key="1">
    <source>
        <dbReference type="SAM" id="SignalP"/>
    </source>
</evidence>
<dbReference type="Gramene" id="CDY72487">
    <property type="protein sequence ID" value="CDY72487"/>
    <property type="gene ID" value="GSBRNA2T00030067001"/>
</dbReference>
<accession>A0A078K3K8</accession>
<dbReference type="PaxDb" id="3708-A0A078K3K8"/>
<reference evidence="4" key="1">
    <citation type="journal article" date="2014" name="Science">
        <title>Plant genetics. Early allopolyploid evolution in the post-Neolithic Brassica napus oilseed genome.</title>
        <authorList>
            <person name="Chalhoub B."/>
            <person name="Denoeud F."/>
            <person name="Liu S."/>
            <person name="Parkin I.A."/>
            <person name="Tang H."/>
            <person name="Wang X."/>
            <person name="Chiquet J."/>
            <person name="Belcram H."/>
            <person name="Tong C."/>
            <person name="Samans B."/>
            <person name="Correa M."/>
            <person name="Da Silva C."/>
            <person name="Just J."/>
            <person name="Falentin C."/>
            <person name="Koh C.S."/>
            <person name="Le Clainche I."/>
            <person name="Bernard M."/>
            <person name="Bento P."/>
            <person name="Noel B."/>
            <person name="Labadie K."/>
            <person name="Alberti A."/>
            <person name="Charles M."/>
            <person name="Arnaud D."/>
            <person name="Guo H."/>
            <person name="Daviaud C."/>
            <person name="Alamery S."/>
            <person name="Jabbari K."/>
            <person name="Zhao M."/>
            <person name="Edger P.P."/>
            <person name="Chelaifa H."/>
            <person name="Tack D."/>
            <person name="Lassalle G."/>
            <person name="Mestiri I."/>
            <person name="Schnel N."/>
            <person name="Le Paslier M.C."/>
            <person name="Fan G."/>
            <person name="Renault V."/>
            <person name="Bayer P.E."/>
            <person name="Golicz A.A."/>
            <person name="Manoli S."/>
            <person name="Lee T.H."/>
            <person name="Thi V.H."/>
            <person name="Chalabi S."/>
            <person name="Hu Q."/>
            <person name="Fan C."/>
            <person name="Tollenaere R."/>
            <person name="Lu Y."/>
            <person name="Battail C."/>
            <person name="Shen J."/>
            <person name="Sidebottom C.H."/>
            <person name="Wang X."/>
            <person name="Canaguier A."/>
            <person name="Chauveau A."/>
            <person name="Berard A."/>
            <person name="Deniot G."/>
            <person name="Guan M."/>
            <person name="Liu Z."/>
            <person name="Sun F."/>
            <person name="Lim Y.P."/>
            <person name="Lyons E."/>
            <person name="Town C.D."/>
            <person name="Bancroft I."/>
            <person name="Wang X."/>
            <person name="Meng J."/>
            <person name="Ma J."/>
            <person name="Pires J.C."/>
            <person name="King G.J."/>
            <person name="Brunel D."/>
            <person name="Delourme R."/>
            <person name="Renard M."/>
            <person name="Aury J.M."/>
            <person name="Adams K.L."/>
            <person name="Batley J."/>
            <person name="Snowdon R.J."/>
            <person name="Tost J."/>
            <person name="Edwards D."/>
            <person name="Zhou Y."/>
            <person name="Hua W."/>
            <person name="Sharpe A.G."/>
            <person name="Paterson A.H."/>
            <person name="Guan C."/>
            <person name="Wincker P."/>
        </authorList>
    </citation>
    <scope>NUCLEOTIDE SEQUENCE [LARGE SCALE GENOMIC DNA]</scope>
</reference>
<dbReference type="EMBL" id="HG994359">
    <property type="protein sequence ID" value="CAF2102802.1"/>
    <property type="molecule type" value="Genomic_DNA"/>
</dbReference>
<feature type="chain" id="PRO_5044540069" evidence="1">
    <location>
        <begin position="25"/>
        <end position="80"/>
    </location>
</feature>
<keyword evidence="1" id="KW-0732">Signal</keyword>
<dbReference type="EMBL" id="HG994369">
    <property type="protein sequence ID" value="CAF1936818.1"/>
    <property type="molecule type" value="Genomic_DNA"/>
</dbReference>
<name>A0A078K3K8_BRANA</name>
<evidence type="ECO:0000313" key="6">
    <source>
        <dbReference type="Proteomes" id="UP000824890"/>
    </source>
</evidence>
<reference evidence="2" key="3">
    <citation type="submission" date="2021-01" db="EMBL/GenBank/DDBJ databases">
        <authorList>
            <consortium name="Genoscope - CEA"/>
            <person name="William W."/>
        </authorList>
    </citation>
    <scope>NUCLEOTIDE SEQUENCE</scope>
</reference>
<protein>
    <submittedName>
        <fullName evidence="2">(rape) hypothetical protein</fullName>
    </submittedName>
    <submittedName>
        <fullName evidence="4">BnaAnng41300D protein</fullName>
    </submittedName>
</protein>
<reference evidence="4" key="2">
    <citation type="submission" date="2014-06" db="EMBL/GenBank/DDBJ databases">
        <authorList>
            <person name="Genoscope - CEA"/>
        </authorList>
    </citation>
    <scope>NUCLEOTIDE SEQUENCE</scope>
</reference>
<feature type="signal peptide" evidence="1">
    <location>
        <begin position="1"/>
        <end position="24"/>
    </location>
</feature>